<keyword evidence="1" id="KW-0812">Transmembrane</keyword>
<keyword evidence="1" id="KW-0472">Membrane</keyword>
<dbReference type="AlphaFoldDB" id="A0A562QZ87"/>
<dbReference type="OrthoDB" id="8779178at2"/>
<evidence type="ECO:0000313" key="3">
    <source>
        <dbReference type="Proteomes" id="UP000318431"/>
    </source>
</evidence>
<accession>A0A562QZ87</accession>
<sequence length="138" mass="15178">MLWTTINILVPVLLPYVMILLIALDQIVHDRPGIGAATWRSLLKNPSIRDSCSGPPFQCLLPSPTMQSMHGTDIPRHDFIGLICGLCLLGGFVCTVLVGFSTLRTTTGGNTNWYVIGTSIAITGMLCVFYPMIHFWLQ</sequence>
<feature type="transmembrane region" description="Helical" evidence="1">
    <location>
        <begin position="113"/>
        <end position="137"/>
    </location>
</feature>
<reference evidence="2 3" key="1">
    <citation type="journal article" date="2015" name="Stand. Genomic Sci.">
        <title>Genomic Encyclopedia of Bacterial and Archaeal Type Strains, Phase III: the genomes of soil and plant-associated and newly described type strains.</title>
        <authorList>
            <person name="Whitman W.B."/>
            <person name="Woyke T."/>
            <person name="Klenk H.P."/>
            <person name="Zhou Y."/>
            <person name="Lilburn T.G."/>
            <person name="Beck B.J."/>
            <person name="De Vos P."/>
            <person name="Vandamme P."/>
            <person name="Eisen J.A."/>
            <person name="Garrity G."/>
            <person name="Hugenholtz P."/>
            <person name="Kyrpides N.C."/>
        </authorList>
    </citation>
    <scope>NUCLEOTIDE SEQUENCE [LARGE SCALE GENOMIC DNA]</scope>
    <source>
        <strain evidence="2 3">CGMCC 1.10822</strain>
    </source>
</reference>
<name>A0A562QZ87_9BURK</name>
<feature type="transmembrane region" description="Helical" evidence="1">
    <location>
        <begin position="79"/>
        <end position="101"/>
    </location>
</feature>
<dbReference type="EMBL" id="VLLB01000009">
    <property type="protein sequence ID" value="TWI62125.1"/>
    <property type="molecule type" value="Genomic_DNA"/>
</dbReference>
<dbReference type="RefSeq" id="WP_145651694.1">
    <property type="nucleotide sequence ID" value="NZ_VLLB01000009.1"/>
</dbReference>
<gene>
    <name evidence="2" type="ORF">IP91_04234</name>
</gene>
<comment type="caution">
    <text evidence="2">The sequence shown here is derived from an EMBL/GenBank/DDBJ whole genome shotgun (WGS) entry which is preliminary data.</text>
</comment>
<evidence type="ECO:0000313" key="2">
    <source>
        <dbReference type="EMBL" id="TWI62125.1"/>
    </source>
</evidence>
<proteinExistence type="predicted"/>
<evidence type="ECO:0000256" key="1">
    <source>
        <dbReference type="SAM" id="Phobius"/>
    </source>
</evidence>
<organism evidence="2 3">
    <name type="scientific">Pseudoduganella lurida</name>
    <dbReference type="NCBI Taxonomy" id="1036180"/>
    <lineage>
        <taxon>Bacteria</taxon>
        <taxon>Pseudomonadati</taxon>
        <taxon>Pseudomonadota</taxon>
        <taxon>Betaproteobacteria</taxon>
        <taxon>Burkholderiales</taxon>
        <taxon>Oxalobacteraceae</taxon>
        <taxon>Telluria group</taxon>
        <taxon>Pseudoduganella</taxon>
    </lineage>
</organism>
<dbReference type="Proteomes" id="UP000318431">
    <property type="component" value="Unassembled WGS sequence"/>
</dbReference>
<protein>
    <submittedName>
        <fullName evidence="2">Uncharacterized protein</fullName>
    </submittedName>
</protein>
<keyword evidence="1" id="KW-1133">Transmembrane helix</keyword>
<feature type="transmembrane region" description="Helical" evidence="1">
    <location>
        <begin position="6"/>
        <end position="24"/>
    </location>
</feature>
<keyword evidence="3" id="KW-1185">Reference proteome</keyword>